<organism evidence="7">
    <name type="scientific">hydrocarbon metagenome</name>
    <dbReference type="NCBI Taxonomy" id="938273"/>
    <lineage>
        <taxon>unclassified sequences</taxon>
        <taxon>metagenomes</taxon>
        <taxon>ecological metagenomes</taxon>
    </lineage>
</organism>
<evidence type="ECO:0000256" key="4">
    <source>
        <dbReference type="ARBA" id="ARBA00022801"/>
    </source>
</evidence>
<evidence type="ECO:0000259" key="6">
    <source>
        <dbReference type="Pfam" id="PF03372"/>
    </source>
</evidence>
<protein>
    <submittedName>
        <fullName evidence="7">Exodeoxyribonuclease iii</fullName>
        <ecNumber evidence="7">3.1.11.2</ecNumber>
    </submittedName>
</protein>
<dbReference type="GO" id="GO:0008311">
    <property type="term" value="F:double-stranded DNA 3'-5' DNA exonuclease activity"/>
    <property type="evidence" value="ECO:0007669"/>
    <property type="project" value="UniProtKB-EC"/>
</dbReference>
<comment type="caution">
    <text evidence="7">The sequence shown here is derived from an EMBL/GenBank/DDBJ whole genome shotgun (WGS) entry which is preliminary data.</text>
</comment>
<feature type="domain" description="Endonuclease/exonuclease/phosphatase" evidence="6">
    <location>
        <begin position="4"/>
        <end position="245"/>
    </location>
</feature>
<dbReference type="PROSITE" id="PS00726">
    <property type="entry name" value="AP_NUCLEASE_F1_1"/>
    <property type="match status" value="1"/>
</dbReference>
<dbReference type="FunFam" id="3.60.10.10:FF:000026">
    <property type="entry name" value="Exodeoxyribonuclease III"/>
    <property type="match status" value="1"/>
</dbReference>
<keyword evidence="4 7" id="KW-0378">Hydrolase</keyword>
<evidence type="ECO:0000256" key="1">
    <source>
        <dbReference type="ARBA" id="ARBA00001946"/>
    </source>
</evidence>
<dbReference type="InterPro" id="IPR005135">
    <property type="entry name" value="Endo/exonuclease/phosphatase"/>
</dbReference>
<evidence type="ECO:0000256" key="5">
    <source>
        <dbReference type="ARBA" id="ARBA00022842"/>
    </source>
</evidence>
<proteinExistence type="inferred from homology"/>
<dbReference type="EC" id="3.1.11.2" evidence="7"/>
<name>A0A0W8E9R8_9ZZZZ</name>
<dbReference type="GO" id="GO:0046872">
    <property type="term" value="F:metal ion binding"/>
    <property type="evidence" value="ECO:0007669"/>
    <property type="project" value="UniProtKB-KW"/>
</dbReference>
<dbReference type="SUPFAM" id="SSF56219">
    <property type="entry name" value="DNase I-like"/>
    <property type="match status" value="1"/>
</dbReference>
<dbReference type="PANTHER" id="PTHR22748:SF6">
    <property type="entry name" value="DNA-(APURINIC OR APYRIMIDINIC SITE) ENDONUCLEASE"/>
    <property type="match status" value="1"/>
</dbReference>
<dbReference type="GO" id="GO:0006284">
    <property type="term" value="P:base-excision repair"/>
    <property type="evidence" value="ECO:0007669"/>
    <property type="project" value="TreeGrafter"/>
</dbReference>
<keyword evidence="3" id="KW-0479">Metal-binding</keyword>
<dbReference type="EMBL" id="LNQE01001826">
    <property type="protein sequence ID" value="KUG05174.1"/>
    <property type="molecule type" value="Genomic_DNA"/>
</dbReference>
<sequence>MKICSWNVNGIRSAGKKGLLDWLKDESPDILCLQETKAHPDQLEKELVDIPGYSSYWNAAKRRGYSGVATYVKKLPLAVDYDLDVEEFDNEGRVIISTHDNFTLLNIYFPNGQQNQARLEYKLRFYTEVMELCDKLKMLQPHLIICGDFNTAHQEIDLKNPKANENRSGFLPVEREVLDEFLARGYIDAFRYLFPDKIQYSWWSYRTMARERNAGWRIDYFYVSQELMRHVRDCRILDQVTGSDHCPILLELNLE</sequence>
<dbReference type="GO" id="GO:0003906">
    <property type="term" value="F:DNA-(apurinic or apyrimidinic site) endonuclease activity"/>
    <property type="evidence" value="ECO:0007669"/>
    <property type="project" value="TreeGrafter"/>
</dbReference>
<dbReference type="GO" id="GO:0003677">
    <property type="term" value="F:DNA binding"/>
    <property type="evidence" value="ECO:0007669"/>
    <property type="project" value="InterPro"/>
</dbReference>
<dbReference type="InterPro" id="IPR004808">
    <property type="entry name" value="AP_endonuc_1"/>
</dbReference>
<gene>
    <name evidence="7" type="ORF">ASZ90_017415</name>
</gene>
<dbReference type="PROSITE" id="PS51435">
    <property type="entry name" value="AP_NUCLEASE_F1_4"/>
    <property type="match status" value="1"/>
</dbReference>
<dbReference type="InterPro" id="IPR036691">
    <property type="entry name" value="Endo/exonu/phosph_ase_sf"/>
</dbReference>
<dbReference type="AlphaFoldDB" id="A0A0W8E9R8"/>
<dbReference type="InterPro" id="IPR020847">
    <property type="entry name" value="AP_endonuclease_F1_BS"/>
</dbReference>
<dbReference type="Pfam" id="PF03372">
    <property type="entry name" value="Exo_endo_phos"/>
    <property type="match status" value="1"/>
</dbReference>
<dbReference type="NCBIfam" id="TIGR00195">
    <property type="entry name" value="exoDNase_III"/>
    <property type="match status" value="1"/>
</dbReference>
<dbReference type="Gene3D" id="3.60.10.10">
    <property type="entry name" value="Endonuclease/exonuclease/phosphatase"/>
    <property type="match status" value="1"/>
</dbReference>
<evidence type="ECO:0000256" key="2">
    <source>
        <dbReference type="ARBA" id="ARBA00007092"/>
    </source>
</evidence>
<dbReference type="NCBIfam" id="TIGR00633">
    <property type="entry name" value="xth"/>
    <property type="match status" value="1"/>
</dbReference>
<reference evidence="7" key="1">
    <citation type="journal article" date="2015" name="Proc. Natl. Acad. Sci. U.S.A.">
        <title>Networks of energetic and metabolic interactions define dynamics in microbial communities.</title>
        <authorList>
            <person name="Embree M."/>
            <person name="Liu J.K."/>
            <person name="Al-Bassam M.M."/>
            <person name="Zengler K."/>
        </authorList>
    </citation>
    <scope>NUCLEOTIDE SEQUENCE</scope>
</reference>
<dbReference type="GO" id="GO:0008081">
    <property type="term" value="F:phosphoric diester hydrolase activity"/>
    <property type="evidence" value="ECO:0007669"/>
    <property type="project" value="TreeGrafter"/>
</dbReference>
<accession>A0A0W8E9R8</accession>
<keyword evidence="5" id="KW-0460">Magnesium</keyword>
<dbReference type="PANTHER" id="PTHR22748">
    <property type="entry name" value="AP ENDONUCLEASE"/>
    <property type="match status" value="1"/>
</dbReference>
<evidence type="ECO:0000313" key="7">
    <source>
        <dbReference type="EMBL" id="KUG05174.1"/>
    </source>
</evidence>
<comment type="similarity">
    <text evidence="2">Belongs to the DNA repair enzymes AP/ExoA family.</text>
</comment>
<evidence type="ECO:0000256" key="3">
    <source>
        <dbReference type="ARBA" id="ARBA00022723"/>
    </source>
</evidence>
<comment type="cofactor">
    <cofactor evidence="1">
        <name>Mg(2+)</name>
        <dbReference type="ChEBI" id="CHEBI:18420"/>
    </cofactor>
</comment>